<comment type="caution">
    <text evidence="2">The sequence shown here is derived from an EMBL/GenBank/DDBJ whole genome shotgun (WGS) entry which is preliminary data.</text>
</comment>
<evidence type="ECO:0000313" key="2">
    <source>
        <dbReference type="EMBL" id="PWI58828.1"/>
    </source>
</evidence>
<feature type="transmembrane region" description="Helical" evidence="1">
    <location>
        <begin position="116"/>
        <end position="142"/>
    </location>
</feature>
<dbReference type="Proteomes" id="UP000245380">
    <property type="component" value="Unassembled WGS sequence"/>
</dbReference>
<gene>
    <name evidence="2" type="ORF">BM613_01685</name>
</gene>
<dbReference type="AlphaFoldDB" id="A0A2U3DC29"/>
<protein>
    <submittedName>
        <fullName evidence="2">Uncharacterized protein</fullName>
    </submittedName>
</protein>
<sequence length="376" mass="41307">MAYRWSFERDPESGKMRERTDSVVVKTKSFSQEAHNASSLPPLPVVDHNLRNVLQHARELASTSDVTWGKMATPSIGIRRVRNSLWRRAKRQQRNYFKGNLRFMRDGKVAWSLREIAYAALSIGVTMGALLIAGLHFLLLLAPGSDVSGLNSAYTQGASLHAIQVQSGNQNLIDQAQRSDSVIVPALTTVMYEDGIFSTLSEAQLALQDIRHSGVDAVISPNAPYRLLLGPVLHVRGDQAFRSFLTRAEVPYAVTPYRIEEHSIALSLQGVRALSTPTLSKLEALVTVDANLLQALLALNSQYQVPQLFDLEAQSESLGQTLSVIMPNLGRVGTRIWAFHQRVQNAATHLSVIANAKSDVGKVLLVQAVIAMQKIG</sequence>
<evidence type="ECO:0000313" key="3">
    <source>
        <dbReference type="Proteomes" id="UP000245380"/>
    </source>
</evidence>
<dbReference type="EMBL" id="MPDK01000002">
    <property type="protein sequence ID" value="PWI58828.1"/>
    <property type="molecule type" value="Genomic_DNA"/>
</dbReference>
<organism evidence="2 3">
    <name type="scientific">Sulfoacidibacillus thermotolerans</name>
    <name type="common">Acidibacillus sulfuroxidans</name>
    <dbReference type="NCBI Taxonomy" id="1765684"/>
    <lineage>
        <taxon>Bacteria</taxon>
        <taxon>Bacillati</taxon>
        <taxon>Bacillota</taxon>
        <taxon>Bacilli</taxon>
        <taxon>Bacillales</taxon>
        <taxon>Alicyclobacillaceae</taxon>
        <taxon>Sulfoacidibacillus</taxon>
    </lineage>
</organism>
<keyword evidence="1" id="KW-0472">Membrane</keyword>
<dbReference type="RefSeq" id="WP_109429422.1">
    <property type="nucleotide sequence ID" value="NZ_MPDK01000002.1"/>
</dbReference>
<name>A0A2U3DC29_SULT2</name>
<keyword evidence="1" id="KW-1133">Transmembrane helix</keyword>
<keyword evidence="1" id="KW-0812">Transmembrane</keyword>
<accession>A0A2U3DC29</accession>
<reference evidence="2 3" key="1">
    <citation type="submission" date="2016-11" db="EMBL/GenBank/DDBJ databases">
        <title>Comparative genomics of Acidibacillus ferroxidans species.</title>
        <authorList>
            <person name="Oliveira G."/>
            <person name="Nunes G."/>
            <person name="Oliveira R."/>
            <person name="Araujo F."/>
            <person name="Salim A."/>
            <person name="Scholte L."/>
            <person name="Morais D."/>
            <person name="Nancucheo I."/>
            <person name="Johnson D.B."/>
            <person name="Grail B."/>
            <person name="Bittencourt J."/>
            <person name="Valadares R."/>
        </authorList>
    </citation>
    <scope>NUCLEOTIDE SEQUENCE [LARGE SCALE GENOMIC DNA]</scope>
    <source>
        <strain evidence="2 3">Y002</strain>
    </source>
</reference>
<keyword evidence="3" id="KW-1185">Reference proteome</keyword>
<evidence type="ECO:0000256" key="1">
    <source>
        <dbReference type="SAM" id="Phobius"/>
    </source>
</evidence>
<proteinExistence type="predicted"/>